<evidence type="ECO:0000256" key="9">
    <source>
        <dbReference type="ARBA" id="ARBA00022964"/>
    </source>
</evidence>
<dbReference type="InterPro" id="IPR006620">
    <property type="entry name" value="Pro_4_hyd_alph"/>
</dbReference>
<sequence length="560" mass="64644">MLGLLLGLAALLCTSVHADLFTSVADMEQLIDPKKNIPTMLYKYINVEQERLEQLRGLAQEYEKRYSNIVDDITDIENPINAFLLIKKKMYDWARIERRMQLSKHDSFIERVSHANNGVRIPTEEDLIGAAIGLLRLQDTYRLDTRDLANGRILEVQGNYTLNAGDCFDIARAAYNDEDHYHVIMWMEEARRRLYHETVKTADLEQIMEFMSYSLYKQGNLKHALQMVEELYQINPNHPRAKGNIKWYEGLLREEGVKKADMRRSLGRVKNERPDSALGNKERAMCEALCRAEVPVSEKDIAKLYCYLKRDRPYLVYAPIKVEIKRFNPLAVLFKQVMSDDEIAIIEQLSLPKLNRATVHDSITGELVHATYRISKSAWLKPWEHEVVERINKRIDMMTNLEMDTAEELQVQNYGVGGHYDPHFDHARREETESFKALGTGNRVATVLFYMTEPTYGGGTVFTEVMSSVMPTKNDALFWYNLHKYGDGNVLTRHAACPVLLGQKWVTNKWIHERGNEFRRPCGLKMSDGERFIGDLGFGPTPRNHPNLSPILSKDVFHTI</sequence>
<dbReference type="InterPro" id="IPR045054">
    <property type="entry name" value="P4HA-like"/>
</dbReference>
<keyword evidence="9" id="KW-0223">Dioxygenase</keyword>
<keyword evidence="11" id="KW-0408">Iron</keyword>
<dbReference type="SUPFAM" id="SSF48452">
    <property type="entry name" value="TPR-like"/>
    <property type="match status" value="1"/>
</dbReference>
<evidence type="ECO:0000256" key="12">
    <source>
        <dbReference type="ARBA" id="ARBA00023180"/>
    </source>
</evidence>
<keyword evidence="12" id="KW-0325">Glycoprotein</keyword>
<comment type="caution">
    <text evidence="16">The sequence shown here is derived from an EMBL/GenBank/DDBJ whole genome shotgun (WGS) entry which is preliminary data.</text>
</comment>
<dbReference type="Pfam" id="PF23558">
    <property type="entry name" value="TPR_P4H"/>
    <property type="match status" value="1"/>
</dbReference>
<protein>
    <recommendedName>
        <fullName evidence="5">procollagen-proline 4-dioxygenase</fullName>
        <ecNumber evidence="5">1.14.11.2</ecNumber>
    </recommendedName>
</protein>
<feature type="signal peptide" evidence="14">
    <location>
        <begin position="1"/>
        <end position="18"/>
    </location>
</feature>
<dbReference type="Proteomes" id="UP001176961">
    <property type="component" value="Unassembled WGS sequence"/>
</dbReference>
<feature type="coiled-coil region" evidence="13">
    <location>
        <begin position="45"/>
        <end position="72"/>
    </location>
</feature>
<evidence type="ECO:0000256" key="3">
    <source>
        <dbReference type="ARBA" id="ARBA00004319"/>
    </source>
</evidence>
<comment type="subcellular location">
    <subcellularLocation>
        <location evidence="3">Endoplasmic reticulum lumen</location>
    </subcellularLocation>
</comment>
<evidence type="ECO:0000256" key="5">
    <source>
        <dbReference type="ARBA" id="ARBA00012269"/>
    </source>
</evidence>
<evidence type="ECO:0000256" key="4">
    <source>
        <dbReference type="ARBA" id="ARBA00006511"/>
    </source>
</evidence>
<evidence type="ECO:0000256" key="13">
    <source>
        <dbReference type="SAM" id="Coils"/>
    </source>
</evidence>
<comment type="similarity">
    <text evidence="4">Belongs to the P4HA family.</text>
</comment>
<dbReference type="FunFam" id="1.25.40.10:FF:000006">
    <property type="entry name" value="Prolyl 4-hydroxylase subunit alpha 2"/>
    <property type="match status" value="1"/>
</dbReference>
<dbReference type="InterPro" id="IPR013547">
    <property type="entry name" value="P4H_N"/>
</dbReference>
<dbReference type="EMBL" id="CATQJL010000223">
    <property type="protein sequence ID" value="CAJ0598972.1"/>
    <property type="molecule type" value="Genomic_DNA"/>
</dbReference>
<dbReference type="Pfam" id="PF13640">
    <property type="entry name" value="2OG-FeII_Oxy_3"/>
    <property type="match status" value="1"/>
</dbReference>
<evidence type="ECO:0000256" key="1">
    <source>
        <dbReference type="ARBA" id="ARBA00001961"/>
    </source>
</evidence>
<accession>A0AA36M6U1</accession>
<feature type="chain" id="PRO_5041269520" description="procollagen-proline 4-dioxygenase" evidence="14">
    <location>
        <begin position="19"/>
        <end position="560"/>
    </location>
</feature>
<evidence type="ECO:0000256" key="11">
    <source>
        <dbReference type="ARBA" id="ARBA00023004"/>
    </source>
</evidence>
<evidence type="ECO:0000256" key="7">
    <source>
        <dbReference type="ARBA" id="ARBA00022824"/>
    </source>
</evidence>
<dbReference type="AlphaFoldDB" id="A0AA36M6U1"/>
<comment type="function">
    <text evidence="2">Catalyzes the post-translational formation of 4-hydroxyproline in -Xaa-Pro-Gly- sequences in collagens and other proteins.</text>
</comment>
<evidence type="ECO:0000256" key="8">
    <source>
        <dbReference type="ARBA" id="ARBA00022896"/>
    </source>
</evidence>
<dbReference type="GO" id="GO:0005506">
    <property type="term" value="F:iron ion binding"/>
    <property type="evidence" value="ECO:0007669"/>
    <property type="project" value="InterPro"/>
</dbReference>
<dbReference type="InterPro" id="IPR011990">
    <property type="entry name" value="TPR-like_helical_dom_sf"/>
</dbReference>
<comment type="cofactor">
    <cofactor evidence="1">
        <name>L-ascorbate</name>
        <dbReference type="ChEBI" id="CHEBI:38290"/>
    </cofactor>
</comment>
<name>A0AA36M6U1_CYLNA</name>
<keyword evidence="7" id="KW-0256">Endoplasmic reticulum</keyword>
<gene>
    <name evidence="16" type="ORF">CYNAS_LOCUS10955</name>
</gene>
<keyword evidence="8" id="KW-0847">Vitamin C</keyword>
<organism evidence="16 17">
    <name type="scientific">Cylicocyclus nassatus</name>
    <name type="common">Nematode worm</name>
    <dbReference type="NCBI Taxonomy" id="53992"/>
    <lineage>
        <taxon>Eukaryota</taxon>
        <taxon>Metazoa</taxon>
        <taxon>Ecdysozoa</taxon>
        <taxon>Nematoda</taxon>
        <taxon>Chromadorea</taxon>
        <taxon>Rhabditida</taxon>
        <taxon>Rhabditina</taxon>
        <taxon>Rhabditomorpha</taxon>
        <taxon>Strongyloidea</taxon>
        <taxon>Strongylidae</taxon>
        <taxon>Cylicocyclus</taxon>
    </lineage>
</organism>
<dbReference type="PROSITE" id="PS51471">
    <property type="entry name" value="FE2OG_OXY"/>
    <property type="match status" value="1"/>
</dbReference>
<dbReference type="GO" id="GO:0031418">
    <property type="term" value="F:L-ascorbic acid binding"/>
    <property type="evidence" value="ECO:0007669"/>
    <property type="project" value="UniProtKB-KW"/>
</dbReference>
<evidence type="ECO:0000313" key="16">
    <source>
        <dbReference type="EMBL" id="CAJ0598972.1"/>
    </source>
</evidence>
<keyword evidence="13" id="KW-0175">Coiled coil</keyword>
<keyword evidence="10" id="KW-0560">Oxidoreductase</keyword>
<keyword evidence="17" id="KW-1185">Reference proteome</keyword>
<dbReference type="Gene3D" id="2.60.120.620">
    <property type="entry name" value="q2cbj1_9rhob like domain"/>
    <property type="match status" value="1"/>
</dbReference>
<dbReference type="SMART" id="SM00702">
    <property type="entry name" value="P4Hc"/>
    <property type="match status" value="1"/>
</dbReference>
<proteinExistence type="inferred from homology"/>
<evidence type="ECO:0000256" key="2">
    <source>
        <dbReference type="ARBA" id="ARBA00002035"/>
    </source>
</evidence>
<dbReference type="Gene3D" id="1.25.40.10">
    <property type="entry name" value="Tetratricopeptide repeat domain"/>
    <property type="match status" value="1"/>
</dbReference>
<dbReference type="InterPro" id="IPR005123">
    <property type="entry name" value="Oxoglu/Fe-dep_dioxygenase_dom"/>
</dbReference>
<dbReference type="InterPro" id="IPR044862">
    <property type="entry name" value="Pro_4_hyd_alph_FE2OG_OXY"/>
</dbReference>
<dbReference type="PANTHER" id="PTHR10869">
    <property type="entry name" value="PROLYL 4-HYDROXYLASE ALPHA SUBUNIT"/>
    <property type="match status" value="1"/>
</dbReference>
<keyword evidence="14" id="KW-0732">Signal</keyword>
<evidence type="ECO:0000256" key="10">
    <source>
        <dbReference type="ARBA" id="ARBA00023002"/>
    </source>
</evidence>
<dbReference type="FunFam" id="2.60.120.620:FF:000001">
    <property type="entry name" value="Prolyl 4-hydroxylase subunit alpha 2"/>
    <property type="match status" value="1"/>
</dbReference>
<evidence type="ECO:0000256" key="6">
    <source>
        <dbReference type="ARBA" id="ARBA00022723"/>
    </source>
</evidence>
<keyword evidence="6" id="KW-0479">Metal-binding</keyword>
<dbReference type="GO" id="GO:0005788">
    <property type="term" value="C:endoplasmic reticulum lumen"/>
    <property type="evidence" value="ECO:0007669"/>
    <property type="project" value="UniProtKB-SubCell"/>
</dbReference>
<dbReference type="EC" id="1.14.11.2" evidence="5"/>
<feature type="domain" description="Fe2OG dioxygenase" evidence="15">
    <location>
        <begin position="405"/>
        <end position="513"/>
    </location>
</feature>
<evidence type="ECO:0000313" key="17">
    <source>
        <dbReference type="Proteomes" id="UP001176961"/>
    </source>
</evidence>
<dbReference type="GO" id="GO:0004656">
    <property type="term" value="F:procollagen-proline 4-dioxygenase activity"/>
    <property type="evidence" value="ECO:0007669"/>
    <property type="project" value="UniProtKB-EC"/>
</dbReference>
<reference evidence="16" key="1">
    <citation type="submission" date="2023-07" db="EMBL/GenBank/DDBJ databases">
        <authorList>
            <consortium name="CYATHOMIX"/>
        </authorList>
    </citation>
    <scope>NUCLEOTIDE SEQUENCE</scope>
    <source>
        <strain evidence="16">N/A</strain>
    </source>
</reference>
<evidence type="ECO:0000259" key="15">
    <source>
        <dbReference type="PROSITE" id="PS51471"/>
    </source>
</evidence>
<evidence type="ECO:0000256" key="14">
    <source>
        <dbReference type="SAM" id="SignalP"/>
    </source>
</evidence>
<dbReference type="Gene3D" id="6.10.140.1460">
    <property type="match status" value="1"/>
</dbReference>
<dbReference type="PANTHER" id="PTHR10869:SF244">
    <property type="entry name" value="PROLYL 4-HYDROXYLASE SUBUNIT ALPHA-2"/>
    <property type="match status" value="1"/>
</dbReference>
<dbReference type="Pfam" id="PF08336">
    <property type="entry name" value="P4Ha_N"/>
    <property type="match status" value="1"/>
</dbReference>
<dbReference type="InterPro" id="IPR059068">
    <property type="entry name" value="TPR_P4H"/>
</dbReference>